<accession>A0A0C2YVF0</accession>
<dbReference type="EMBL" id="KN831773">
    <property type="protein sequence ID" value="KIM44992.1"/>
    <property type="molecule type" value="Genomic_DNA"/>
</dbReference>
<dbReference type="HOGENOM" id="CLU_070879_0_0_1"/>
<organism evidence="1 2">
    <name type="scientific">Hebeloma cylindrosporum</name>
    <dbReference type="NCBI Taxonomy" id="76867"/>
    <lineage>
        <taxon>Eukaryota</taxon>
        <taxon>Fungi</taxon>
        <taxon>Dikarya</taxon>
        <taxon>Basidiomycota</taxon>
        <taxon>Agaricomycotina</taxon>
        <taxon>Agaricomycetes</taxon>
        <taxon>Agaricomycetidae</taxon>
        <taxon>Agaricales</taxon>
        <taxon>Agaricineae</taxon>
        <taxon>Hymenogastraceae</taxon>
        <taxon>Hebeloma</taxon>
    </lineage>
</organism>
<reference evidence="1 2" key="1">
    <citation type="submission" date="2014-04" db="EMBL/GenBank/DDBJ databases">
        <authorList>
            <consortium name="DOE Joint Genome Institute"/>
            <person name="Kuo A."/>
            <person name="Gay G."/>
            <person name="Dore J."/>
            <person name="Kohler A."/>
            <person name="Nagy L.G."/>
            <person name="Floudas D."/>
            <person name="Copeland A."/>
            <person name="Barry K.W."/>
            <person name="Cichocki N."/>
            <person name="Veneault-Fourrey C."/>
            <person name="LaButti K."/>
            <person name="Lindquist E.A."/>
            <person name="Lipzen A."/>
            <person name="Lundell T."/>
            <person name="Morin E."/>
            <person name="Murat C."/>
            <person name="Sun H."/>
            <person name="Tunlid A."/>
            <person name="Henrissat B."/>
            <person name="Grigoriev I.V."/>
            <person name="Hibbett D.S."/>
            <person name="Martin F."/>
            <person name="Nordberg H.P."/>
            <person name="Cantor M.N."/>
            <person name="Hua S.X."/>
        </authorList>
    </citation>
    <scope>NUCLEOTIDE SEQUENCE [LARGE SCALE GENOMIC DNA]</scope>
    <source>
        <strain evidence="2">h7</strain>
    </source>
</reference>
<dbReference type="Proteomes" id="UP000053424">
    <property type="component" value="Unassembled WGS sequence"/>
</dbReference>
<reference evidence="2" key="2">
    <citation type="submission" date="2015-01" db="EMBL/GenBank/DDBJ databases">
        <title>Evolutionary Origins and Diversification of the Mycorrhizal Mutualists.</title>
        <authorList>
            <consortium name="DOE Joint Genome Institute"/>
            <consortium name="Mycorrhizal Genomics Consortium"/>
            <person name="Kohler A."/>
            <person name="Kuo A."/>
            <person name="Nagy L.G."/>
            <person name="Floudas D."/>
            <person name="Copeland A."/>
            <person name="Barry K.W."/>
            <person name="Cichocki N."/>
            <person name="Veneault-Fourrey C."/>
            <person name="LaButti K."/>
            <person name="Lindquist E.A."/>
            <person name="Lipzen A."/>
            <person name="Lundell T."/>
            <person name="Morin E."/>
            <person name="Murat C."/>
            <person name="Riley R."/>
            <person name="Ohm R."/>
            <person name="Sun H."/>
            <person name="Tunlid A."/>
            <person name="Henrissat B."/>
            <person name="Grigoriev I.V."/>
            <person name="Hibbett D.S."/>
            <person name="Martin F."/>
        </authorList>
    </citation>
    <scope>NUCLEOTIDE SEQUENCE [LARGE SCALE GENOMIC DNA]</scope>
    <source>
        <strain evidence="2">h7</strain>
    </source>
</reference>
<gene>
    <name evidence="1" type="ORF">M413DRAFT_442950</name>
</gene>
<keyword evidence="2" id="KW-1185">Reference proteome</keyword>
<proteinExistence type="predicted"/>
<evidence type="ECO:0000313" key="2">
    <source>
        <dbReference type="Proteomes" id="UP000053424"/>
    </source>
</evidence>
<dbReference type="AlphaFoldDB" id="A0A0C2YVF0"/>
<protein>
    <recommendedName>
        <fullName evidence="3">HNH nuclease domain-containing protein</fullName>
    </recommendedName>
</protein>
<dbReference type="OrthoDB" id="2833246at2759"/>
<evidence type="ECO:0008006" key="3">
    <source>
        <dbReference type="Google" id="ProtNLM"/>
    </source>
</evidence>
<evidence type="ECO:0000313" key="1">
    <source>
        <dbReference type="EMBL" id="KIM44992.1"/>
    </source>
</evidence>
<dbReference type="STRING" id="686832.A0A0C2YVF0"/>
<sequence length="342" mass="38271">MRIGATNSKVNLETTKVIHSILTFSPAPDAVAVEFLNELEKVKGIATLVVPVRSRVSELDCSTWAAEVITYLSENFTKDERLQEIKPVTNLAAEMLTHLLIATRNPGGKKTPQETAHPTPDIVRLREIDKLLEDAVTNRSQSALKQLLLLRDGLLCPFTDFSFDPADDHVVPRATHILPFSFRDKQLSLNALETFTGRQLADEVVKNINHPSNAFNAESNAHESYDKLAWGIEAIHDDGEWKYYFRVIHRKSPTIRLRDGQEIVFGRGGQLIDKPNPDYCNIKLAIARVMNACGAADILAEMDWGDDEEEAIINQPGYFGGPFVPDDTLLRRLEDRLLSSLS</sequence>
<name>A0A0C2YVF0_HEBCY</name>